<organism evidence="3 4">
    <name type="scientific">Jiangella alba</name>
    <dbReference type="NCBI Taxonomy" id="561176"/>
    <lineage>
        <taxon>Bacteria</taxon>
        <taxon>Bacillati</taxon>
        <taxon>Actinomycetota</taxon>
        <taxon>Actinomycetes</taxon>
        <taxon>Jiangellales</taxon>
        <taxon>Jiangellaceae</taxon>
        <taxon>Jiangella</taxon>
    </lineage>
</organism>
<dbReference type="SUPFAM" id="SSF50939">
    <property type="entry name" value="Sialidases"/>
    <property type="match status" value="1"/>
</dbReference>
<feature type="signal peptide" evidence="1">
    <location>
        <begin position="1"/>
        <end position="23"/>
    </location>
</feature>
<dbReference type="InterPro" id="IPR011040">
    <property type="entry name" value="Sialidase"/>
</dbReference>
<feature type="domain" description="Sialidase" evidence="2">
    <location>
        <begin position="107"/>
        <end position="321"/>
    </location>
</feature>
<dbReference type="AlphaFoldDB" id="A0A1H5I9D1"/>
<reference evidence="4" key="1">
    <citation type="submission" date="2016-10" db="EMBL/GenBank/DDBJ databases">
        <authorList>
            <person name="Varghese N."/>
            <person name="Submissions S."/>
        </authorList>
    </citation>
    <scope>NUCLEOTIDE SEQUENCE [LARGE SCALE GENOMIC DNA]</scope>
    <source>
        <strain evidence="4">DSM 45237</strain>
    </source>
</reference>
<keyword evidence="4" id="KW-1185">Reference proteome</keyword>
<dbReference type="PANTHER" id="PTHR43752">
    <property type="entry name" value="BNR/ASP-BOX REPEAT FAMILY PROTEIN"/>
    <property type="match status" value="1"/>
</dbReference>
<evidence type="ECO:0000256" key="1">
    <source>
        <dbReference type="SAM" id="SignalP"/>
    </source>
</evidence>
<name>A0A1H5I9D1_9ACTN</name>
<gene>
    <name evidence="3" type="ORF">SAMN04488561_1111</name>
</gene>
<accession>A0A1H5I9D1</accession>
<dbReference type="Gene3D" id="2.120.10.10">
    <property type="match status" value="1"/>
</dbReference>
<dbReference type="STRING" id="561176.SAMN04488561_1111"/>
<dbReference type="Proteomes" id="UP000181980">
    <property type="component" value="Unassembled WGS sequence"/>
</dbReference>
<dbReference type="InterPro" id="IPR008979">
    <property type="entry name" value="Galactose-bd-like_sf"/>
</dbReference>
<protein>
    <submittedName>
        <fullName evidence="3">BNR repeat-like domain-containing protein</fullName>
    </submittedName>
</protein>
<dbReference type="PANTHER" id="PTHR43752:SF2">
    <property type="entry name" value="BNR_ASP-BOX REPEAT FAMILY PROTEIN"/>
    <property type="match status" value="1"/>
</dbReference>
<evidence type="ECO:0000313" key="4">
    <source>
        <dbReference type="Proteomes" id="UP000181980"/>
    </source>
</evidence>
<dbReference type="CDD" id="cd15482">
    <property type="entry name" value="Sialidase_non-viral"/>
    <property type="match status" value="1"/>
</dbReference>
<evidence type="ECO:0000313" key="3">
    <source>
        <dbReference type="EMBL" id="SEE36759.1"/>
    </source>
</evidence>
<dbReference type="InterPro" id="IPR036278">
    <property type="entry name" value="Sialidase_sf"/>
</dbReference>
<dbReference type="SUPFAM" id="SSF49785">
    <property type="entry name" value="Galactose-binding domain-like"/>
    <property type="match status" value="1"/>
</dbReference>
<evidence type="ECO:0000259" key="2">
    <source>
        <dbReference type="Pfam" id="PF13088"/>
    </source>
</evidence>
<proteinExistence type="predicted"/>
<dbReference type="OrthoDB" id="127969at2"/>
<feature type="chain" id="PRO_5010238344" evidence="1">
    <location>
        <begin position="24"/>
        <end position="528"/>
    </location>
</feature>
<dbReference type="Pfam" id="PF13088">
    <property type="entry name" value="BNR_2"/>
    <property type="match status" value="1"/>
</dbReference>
<dbReference type="RefSeq" id="WP_083288928.1">
    <property type="nucleotide sequence ID" value="NZ_FNUC01000003.1"/>
</dbReference>
<keyword evidence="1" id="KW-0732">Signal</keyword>
<sequence length="528" mass="55192">MRTVPVMLAGVVALGLLSTPASGADVAAGPTWSPGTPDVVIAQATQGKKLHFPNAERLADGSVVAVAREGAGHTGQDGRLLMLSSDDGGQTWSEPEVVYDSQYDDRDPMITQLSSGRLLLSWFQIDYSVRPAEPMGTRVAHSDDGGATWSEPVVVDSMLSGESDIVDTYELGWNGSHGQVKELPGGDLIIPLYGTVPDDKWQKATVVRSTDGGETWSAATESLVASATGTHYQEPVLTVLPGGLVHALLRIGTAASTMGAVHSQESWSRDGGRTWSAPAEIDLVTSSAHTEVLRDGSVFLAYGDLSGHFTDRRGTVGAVIRSPRSPWNGAARELVWDSGTGDQANPAVVEVRPGRVLVIGFDSAASRLVGTFVSVPEIRPDRPDPRRVDLAALVSSGEASVTTDMTHVQAGRPGVGVLGAIDGVVGYWDAAWAPKAAPASYTVEFDRARRLSSVGVALKPGYASGAVVSVRSGGAWRDVGTLDSVVRWGDDLTWFGAPGLADAVRVTVTSSNGWAVLAELGVRGPVGG</sequence>
<dbReference type="EMBL" id="FNUC01000003">
    <property type="protein sequence ID" value="SEE36759.1"/>
    <property type="molecule type" value="Genomic_DNA"/>
</dbReference>